<protein>
    <submittedName>
        <fullName evidence="1">Uncharacterized protein</fullName>
    </submittedName>
</protein>
<accession>A0A8X6FC73</accession>
<evidence type="ECO:0000313" key="1">
    <source>
        <dbReference type="EMBL" id="GFQ75506.1"/>
    </source>
</evidence>
<evidence type="ECO:0000313" key="2">
    <source>
        <dbReference type="Proteomes" id="UP000887116"/>
    </source>
</evidence>
<organism evidence="1 2">
    <name type="scientific">Trichonephila clavata</name>
    <name type="common">Joro spider</name>
    <name type="synonym">Nephila clavata</name>
    <dbReference type="NCBI Taxonomy" id="2740835"/>
    <lineage>
        <taxon>Eukaryota</taxon>
        <taxon>Metazoa</taxon>
        <taxon>Ecdysozoa</taxon>
        <taxon>Arthropoda</taxon>
        <taxon>Chelicerata</taxon>
        <taxon>Arachnida</taxon>
        <taxon>Araneae</taxon>
        <taxon>Araneomorphae</taxon>
        <taxon>Entelegynae</taxon>
        <taxon>Araneoidea</taxon>
        <taxon>Nephilidae</taxon>
        <taxon>Trichonephila</taxon>
    </lineage>
</organism>
<dbReference type="Proteomes" id="UP000887116">
    <property type="component" value="Unassembled WGS sequence"/>
</dbReference>
<gene>
    <name evidence="1" type="ORF">TNCT_515461</name>
</gene>
<keyword evidence="2" id="KW-1185">Reference proteome</keyword>
<name>A0A8X6FC73_TRICU</name>
<dbReference type="OrthoDB" id="445936at2759"/>
<sequence length="94" mass="10747">MTSKCRTRLNPCCYADPKKETTGGASVSKTVYPIPELCCMTDITDSMRVDLTMMREMSNRTRLEIRDLTKPLLVCIYEKVEIRHRGSVSKKNSI</sequence>
<comment type="caution">
    <text evidence="1">The sequence shown here is derived from an EMBL/GenBank/DDBJ whole genome shotgun (WGS) entry which is preliminary data.</text>
</comment>
<reference evidence="1" key="1">
    <citation type="submission" date="2020-07" db="EMBL/GenBank/DDBJ databases">
        <title>Multicomponent nature underlies the extraordinary mechanical properties of spider dragline silk.</title>
        <authorList>
            <person name="Kono N."/>
            <person name="Nakamura H."/>
            <person name="Mori M."/>
            <person name="Yoshida Y."/>
            <person name="Ohtoshi R."/>
            <person name="Malay A.D."/>
            <person name="Moran D.A.P."/>
            <person name="Tomita M."/>
            <person name="Numata K."/>
            <person name="Arakawa K."/>
        </authorList>
    </citation>
    <scope>NUCLEOTIDE SEQUENCE</scope>
</reference>
<dbReference type="InterPro" id="IPR036085">
    <property type="entry name" value="PAZ_dom_sf"/>
</dbReference>
<dbReference type="EMBL" id="BMAO01011677">
    <property type="protein sequence ID" value="GFQ75506.1"/>
    <property type="molecule type" value="Genomic_DNA"/>
</dbReference>
<dbReference type="SUPFAM" id="SSF101690">
    <property type="entry name" value="PAZ domain"/>
    <property type="match status" value="1"/>
</dbReference>
<proteinExistence type="predicted"/>
<dbReference type="AlphaFoldDB" id="A0A8X6FC73"/>